<dbReference type="HOGENOM" id="CLU_053104_0_0_6"/>
<feature type="domain" description="Periplasmic binding protein/LacI sugar binding" evidence="4">
    <location>
        <begin position="44"/>
        <end position="318"/>
    </location>
</feature>
<name>B1KRN2_SHEWM</name>
<proteinExistence type="inferred from homology"/>
<evidence type="ECO:0000313" key="6">
    <source>
        <dbReference type="Proteomes" id="UP000002168"/>
    </source>
</evidence>
<dbReference type="InterPro" id="IPR014301">
    <property type="entry name" value="TMAO_TorT"/>
</dbReference>
<dbReference type="KEGG" id="swd:Swoo_3533"/>
<dbReference type="Pfam" id="PF00532">
    <property type="entry name" value="Peripla_BP_1"/>
    <property type="match status" value="1"/>
</dbReference>
<dbReference type="PANTHER" id="PTHR46847">
    <property type="entry name" value="D-ALLOSE-BINDING PERIPLASMIC PROTEIN-RELATED"/>
    <property type="match status" value="1"/>
</dbReference>
<dbReference type="Gene3D" id="3.40.50.2300">
    <property type="match status" value="2"/>
</dbReference>
<dbReference type="RefSeq" id="WP_012326130.1">
    <property type="nucleotide sequence ID" value="NC_010506.1"/>
</dbReference>
<accession>B1KRN2</accession>
<evidence type="ECO:0000259" key="4">
    <source>
        <dbReference type="Pfam" id="PF00532"/>
    </source>
</evidence>
<evidence type="ECO:0000256" key="2">
    <source>
        <dbReference type="ARBA" id="ARBA00007639"/>
    </source>
</evidence>
<keyword evidence="3" id="KW-0732">Signal</keyword>
<gene>
    <name evidence="5" type="ordered locus">Swoo_3533</name>
</gene>
<sequence length="352" mass="39476">MPLLFALQVNSETWPLEQRTPYNTKVQTASSLLYTPLKQTQKPWKICALVPHLKDAYWIGIDYGLVQQATKLNIKLELFEAGSYYHKKKQLEQLSNCMKEDFDAILLGTVDPKLIAYYHGPITKPVIALVNRVDSPTITTRIGVNWYQMGWHAGQFIKNDLAQTPTSSRKKQKDLALLTGPEKLGGSDWVDQGVFDALKESDIKISSIRHADNNRDLYRDQLHHLLDDQSPDYILGSAVAIEAAIGEIGHKHLEGKVKLVSSYLSPGVLRGLFRNKVSFSSDDLVVLQGKLAIDIVVRELEGKAVHGDIGPKIQSINAQELNKDKIKNKLSKSLAPAHFYPVYSVTPNNRKK</sequence>
<comment type="similarity">
    <text evidence="2">Belongs to the bacterial solute-binding protein 2 family.</text>
</comment>
<evidence type="ECO:0000256" key="3">
    <source>
        <dbReference type="ARBA" id="ARBA00022729"/>
    </source>
</evidence>
<dbReference type="SUPFAM" id="SSF53822">
    <property type="entry name" value="Periplasmic binding protein-like I"/>
    <property type="match status" value="1"/>
</dbReference>
<dbReference type="EMBL" id="CP000961">
    <property type="protein sequence ID" value="ACA87797.1"/>
    <property type="molecule type" value="Genomic_DNA"/>
</dbReference>
<comment type="subcellular location">
    <subcellularLocation>
        <location evidence="1">Cell envelope</location>
    </subcellularLocation>
</comment>
<dbReference type="eggNOG" id="COG1879">
    <property type="taxonomic scope" value="Bacteria"/>
</dbReference>
<dbReference type="InterPro" id="IPR001761">
    <property type="entry name" value="Peripla_BP/Lac1_sug-bd_dom"/>
</dbReference>
<keyword evidence="6" id="KW-1185">Reference proteome</keyword>
<organism evidence="5 6">
    <name type="scientific">Shewanella woodyi (strain ATCC 51908 / MS32)</name>
    <dbReference type="NCBI Taxonomy" id="392500"/>
    <lineage>
        <taxon>Bacteria</taxon>
        <taxon>Pseudomonadati</taxon>
        <taxon>Pseudomonadota</taxon>
        <taxon>Gammaproteobacteria</taxon>
        <taxon>Alteromonadales</taxon>
        <taxon>Shewanellaceae</taxon>
        <taxon>Shewanella</taxon>
    </lineage>
</organism>
<dbReference type="PANTHER" id="PTHR46847:SF1">
    <property type="entry name" value="D-ALLOSE-BINDING PERIPLASMIC PROTEIN-RELATED"/>
    <property type="match status" value="1"/>
</dbReference>
<dbReference type="InterPro" id="IPR028082">
    <property type="entry name" value="Peripla_BP_I"/>
</dbReference>
<dbReference type="Proteomes" id="UP000002168">
    <property type="component" value="Chromosome"/>
</dbReference>
<dbReference type="STRING" id="392500.Swoo_3533"/>
<dbReference type="AlphaFoldDB" id="B1KRN2"/>
<reference evidence="5 6" key="1">
    <citation type="submission" date="2008-02" db="EMBL/GenBank/DDBJ databases">
        <title>Complete sequence of Shewanella woodyi ATCC 51908.</title>
        <authorList>
            <consortium name="US DOE Joint Genome Institute"/>
            <person name="Copeland A."/>
            <person name="Lucas S."/>
            <person name="Lapidus A."/>
            <person name="Glavina del Rio T."/>
            <person name="Dalin E."/>
            <person name="Tice H."/>
            <person name="Bruce D."/>
            <person name="Goodwin L."/>
            <person name="Pitluck S."/>
            <person name="Sims D."/>
            <person name="Brettin T."/>
            <person name="Detter J.C."/>
            <person name="Han C."/>
            <person name="Kuske C.R."/>
            <person name="Schmutz J."/>
            <person name="Larimer F."/>
            <person name="Land M."/>
            <person name="Hauser L."/>
            <person name="Kyrpides N."/>
            <person name="Lykidis A."/>
            <person name="Zhao J.-S."/>
            <person name="Richardson P."/>
        </authorList>
    </citation>
    <scope>NUCLEOTIDE SEQUENCE [LARGE SCALE GENOMIC DNA]</scope>
    <source>
        <strain evidence="6">ATCC 51908 / MS32</strain>
    </source>
</reference>
<dbReference type="NCBIfam" id="NF008185">
    <property type="entry name" value="PRK10936.1"/>
    <property type="match status" value="1"/>
</dbReference>
<dbReference type="GO" id="GO:0030313">
    <property type="term" value="C:cell envelope"/>
    <property type="evidence" value="ECO:0007669"/>
    <property type="project" value="UniProtKB-SubCell"/>
</dbReference>
<protein>
    <submittedName>
        <fullName evidence="5">TMAO reductase system periplasmic protein TorT</fullName>
    </submittedName>
</protein>
<dbReference type="CDD" id="cd06306">
    <property type="entry name" value="PBP1_TorT-like"/>
    <property type="match status" value="1"/>
</dbReference>
<evidence type="ECO:0000313" key="5">
    <source>
        <dbReference type="EMBL" id="ACA87797.1"/>
    </source>
</evidence>
<evidence type="ECO:0000256" key="1">
    <source>
        <dbReference type="ARBA" id="ARBA00004196"/>
    </source>
</evidence>
<dbReference type="NCBIfam" id="TIGR02955">
    <property type="entry name" value="TMAO_TorT"/>
    <property type="match status" value="1"/>
</dbReference>